<dbReference type="AlphaFoldDB" id="A0A317EGC5"/>
<dbReference type="Proteomes" id="UP000245461">
    <property type="component" value="Unassembled WGS sequence"/>
</dbReference>
<dbReference type="Pfam" id="PF06904">
    <property type="entry name" value="Extensin-like_C"/>
    <property type="match status" value="1"/>
</dbReference>
<gene>
    <name evidence="2" type="ORF">DKG74_05085</name>
</gene>
<evidence type="ECO:0000259" key="1">
    <source>
        <dbReference type="Pfam" id="PF06904"/>
    </source>
</evidence>
<keyword evidence="3" id="KW-1185">Reference proteome</keyword>
<dbReference type="EMBL" id="QGLE01000002">
    <property type="protein sequence ID" value="PWR25140.1"/>
    <property type="molecule type" value="Genomic_DNA"/>
</dbReference>
<accession>A0A317EGC5</accession>
<dbReference type="InterPro" id="IPR009683">
    <property type="entry name" value="Extensin-like_C"/>
</dbReference>
<proteinExistence type="predicted"/>
<evidence type="ECO:0000313" key="2">
    <source>
        <dbReference type="EMBL" id="PWR25140.1"/>
    </source>
</evidence>
<name>A0A317EGC5_9PROT</name>
<organism evidence="2 3">
    <name type="scientific">Zavarzinia aquatilis</name>
    <dbReference type="NCBI Taxonomy" id="2211142"/>
    <lineage>
        <taxon>Bacteria</taxon>
        <taxon>Pseudomonadati</taxon>
        <taxon>Pseudomonadota</taxon>
        <taxon>Alphaproteobacteria</taxon>
        <taxon>Rhodospirillales</taxon>
        <taxon>Zavarziniaceae</taxon>
        <taxon>Zavarzinia</taxon>
    </lineage>
</organism>
<dbReference type="OrthoDB" id="9809788at2"/>
<sequence length="235" mass="25810">MRRLLLLMGALLLLAGLGFGGLWLAHVRGWLPKGDDPWGRLDLAAPPGLFTGRQLRALIDDPLACVAVLKAARIDFTAMADQPISEGCGYADAVRWQGEKARFREPLALTCTMAAGLVLFERQVLQPAATAMLGSPVTRIEDYGTYNCRNIGREESRRRSEHAKANAIDLAGFTLANGHRITVAHDWGRKTPEGRLLARLRDGACGLFKVVLGPDFNADHRDHFHIDMGPFEACR</sequence>
<evidence type="ECO:0000313" key="3">
    <source>
        <dbReference type="Proteomes" id="UP000245461"/>
    </source>
</evidence>
<protein>
    <submittedName>
        <fullName evidence="2">Extensin</fullName>
    </submittedName>
</protein>
<feature type="domain" description="Extensin-like C-terminal" evidence="1">
    <location>
        <begin position="64"/>
        <end position="235"/>
    </location>
</feature>
<comment type="caution">
    <text evidence="2">The sequence shown here is derived from an EMBL/GenBank/DDBJ whole genome shotgun (WGS) entry which is preliminary data.</text>
</comment>
<reference evidence="2 3" key="1">
    <citation type="submission" date="2018-05" db="EMBL/GenBank/DDBJ databases">
        <title>Zavarzinia sp. HR-AS.</title>
        <authorList>
            <person name="Lee Y."/>
            <person name="Jeon C.O."/>
        </authorList>
    </citation>
    <scope>NUCLEOTIDE SEQUENCE [LARGE SCALE GENOMIC DNA]</scope>
    <source>
        <strain evidence="2 3">HR-AS</strain>
    </source>
</reference>